<proteinExistence type="predicted"/>
<dbReference type="KEGG" id="tpty:NCTC11468_03864"/>
<gene>
    <name evidence="1" type="ORF">NCTC11468_03864</name>
</gene>
<evidence type="ECO:0000313" key="1">
    <source>
        <dbReference type="EMBL" id="SQK77501.1"/>
    </source>
</evidence>
<evidence type="ECO:0000313" key="2">
    <source>
        <dbReference type="Proteomes" id="UP000248758"/>
    </source>
</evidence>
<reference evidence="1 2" key="1">
    <citation type="submission" date="2018-06" db="EMBL/GenBank/DDBJ databases">
        <authorList>
            <consortium name="Pathogen Informatics"/>
            <person name="Doyle S."/>
        </authorList>
    </citation>
    <scope>NUCLEOTIDE SEQUENCE [LARGE SCALE GENOMIC DNA]</scope>
    <source>
        <strain evidence="1 2">NCTC11468</strain>
    </source>
</reference>
<accession>A0A2X5NVB9</accession>
<dbReference type="AlphaFoldDB" id="A0A2X5NVB9"/>
<sequence>MTLKCPNYDSFMTAPLLLYRQRVAGRHKARRNTSNTAASSGCNGPFFHENAPLILDGRQSAQVCHT</sequence>
<organism evidence="1 2">
    <name type="scientific">Tatumella ptyseos</name>
    <dbReference type="NCBI Taxonomy" id="82987"/>
    <lineage>
        <taxon>Bacteria</taxon>
        <taxon>Pseudomonadati</taxon>
        <taxon>Pseudomonadota</taxon>
        <taxon>Gammaproteobacteria</taxon>
        <taxon>Enterobacterales</taxon>
        <taxon>Erwiniaceae</taxon>
        <taxon>Tatumella</taxon>
    </lineage>
</organism>
<protein>
    <submittedName>
        <fullName evidence="1">Uncharacterized protein</fullName>
    </submittedName>
</protein>
<name>A0A2X5NVB9_9GAMM</name>
<dbReference type="EMBL" id="LS483499">
    <property type="protein sequence ID" value="SQK77501.1"/>
    <property type="molecule type" value="Genomic_DNA"/>
</dbReference>
<dbReference type="Proteomes" id="UP000248758">
    <property type="component" value="Chromosome 1"/>
</dbReference>